<proteinExistence type="predicted"/>
<reference evidence="1" key="1">
    <citation type="journal article" date="2014" name="Nat. Genet.">
        <title>Genome and transcriptome of the porcine whipworm Trichuris suis.</title>
        <authorList>
            <person name="Jex A.R."/>
            <person name="Nejsum P."/>
            <person name="Schwarz E.M."/>
            <person name="Hu L."/>
            <person name="Young N.D."/>
            <person name="Hall R.S."/>
            <person name="Korhonen P.K."/>
            <person name="Liao S."/>
            <person name="Thamsborg S."/>
            <person name="Xia J."/>
            <person name="Xu P."/>
            <person name="Wang S."/>
            <person name="Scheerlinck J.P."/>
            <person name="Hofmann A."/>
            <person name="Sternberg P.W."/>
            <person name="Wang J."/>
            <person name="Gasser R.B."/>
        </authorList>
    </citation>
    <scope>NUCLEOTIDE SEQUENCE [LARGE SCALE GENOMIC DNA]</scope>
    <source>
        <strain evidence="1">DCEP-RM93F</strain>
    </source>
</reference>
<gene>
    <name evidence="1" type="ORF">M514_12445</name>
</gene>
<name>A0A085ND58_9BILA</name>
<organism evidence="1">
    <name type="scientific">Trichuris suis</name>
    <name type="common">pig whipworm</name>
    <dbReference type="NCBI Taxonomy" id="68888"/>
    <lineage>
        <taxon>Eukaryota</taxon>
        <taxon>Metazoa</taxon>
        <taxon>Ecdysozoa</taxon>
        <taxon>Nematoda</taxon>
        <taxon>Enoplea</taxon>
        <taxon>Dorylaimia</taxon>
        <taxon>Trichinellida</taxon>
        <taxon>Trichuridae</taxon>
        <taxon>Trichuris</taxon>
    </lineage>
</organism>
<dbReference type="AlphaFoldDB" id="A0A085ND58"/>
<evidence type="ECO:0000313" key="1">
    <source>
        <dbReference type="EMBL" id="KFD67404.1"/>
    </source>
</evidence>
<sequence>MGLDVRTRGRPQTLEPTSAMQKTLDSSAVAEHGVACQKTATDLSISVLHREMHYKRSEIIGALYIRHNRTINKDAGHTVSEAWLPLTAAHMCLHANPTEKQHLTAANIADGLSPDDYTREPTGHPQFP</sequence>
<accession>A0A085ND58</accession>
<dbReference type="EMBL" id="KL367515">
    <property type="protein sequence ID" value="KFD67404.1"/>
    <property type="molecule type" value="Genomic_DNA"/>
</dbReference>
<protein>
    <submittedName>
        <fullName evidence="1">Uncharacterized protein</fullName>
    </submittedName>
</protein>
<dbReference type="Proteomes" id="UP000030758">
    <property type="component" value="Unassembled WGS sequence"/>
</dbReference>